<evidence type="ECO:0000313" key="3">
    <source>
        <dbReference type="Proteomes" id="UP000315403"/>
    </source>
</evidence>
<protein>
    <submittedName>
        <fullName evidence="2">Uncharacterized protein</fullName>
    </submittedName>
</protein>
<comment type="caution">
    <text evidence="2">The sequence shown here is derived from an EMBL/GenBank/DDBJ whole genome shotgun (WGS) entry which is preliminary data.</text>
</comment>
<gene>
    <name evidence="2" type="ORF">DLNHIDIE_00258</name>
</gene>
<dbReference type="Gene3D" id="3.10.150.10">
    <property type="entry name" value="DNA Polymerase III, subunit A, domain 2"/>
    <property type="match status" value="1"/>
</dbReference>
<dbReference type="EMBL" id="SZUV01000001">
    <property type="protein sequence ID" value="TQN50405.1"/>
    <property type="molecule type" value="Genomic_DNA"/>
</dbReference>
<sequence length="382" mass="41876">MKINHDDFLSVAKIAAILGENGFDFKPEYFLALSPDTAENIMVHVQSGPIQARISLPVTENTMGDKGFCLPRNECVRFLGASNSDTVSIQVDDRIARIRSGRSSMKAVTISIDSFPLAAPIGDTLLSTEVDATTLQAALALAVVGNNGVAESLGVYFHPYLGDLHIYSTDGKIFSHSAIKMDTLKTDGGKHEDAAVVPIKTAQSLLKAFKHFDVERIQIHFTENDLIFSDVGNTWNIHTQKVAHPKPVAWDRMLNAESVTLCTILDNEAMTESLDISTSISSDKQNVVTLKVAEDNILSLFMNNDRGESKSEFEVETHSPYQTFTPSAPVYAFLGFCRKHGNNGVFHLGRLDMSNSNPLKLSYDDDDRFVASPSMIIAPYNG</sequence>
<keyword evidence="1" id="KW-0238">DNA-binding</keyword>
<dbReference type="PANTHER" id="PTHR30478:SF0">
    <property type="entry name" value="BETA SLIDING CLAMP"/>
    <property type="match status" value="1"/>
</dbReference>
<organism evidence="2 3">
    <name type="scientific">Acidithiobacillus thiooxidans ATCC 19377</name>
    <dbReference type="NCBI Taxonomy" id="637390"/>
    <lineage>
        <taxon>Bacteria</taxon>
        <taxon>Pseudomonadati</taxon>
        <taxon>Pseudomonadota</taxon>
        <taxon>Acidithiobacillia</taxon>
        <taxon>Acidithiobacillales</taxon>
        <taxon>Acidithiobacillaceae</taxon>
        <taxon>Acidithiobacillus</taxon>
    </lineage>
</organism>
<dbReference type="Gene3D" id="3.70.10.10">
    <property type="match status" value="1"/>
</dbReference>
<dbReference type="GO" id="GO:0009360">
    <property type="term" value="C:DNA polymerase III complex"/>
    <property type="evidence" value="ECO:0007669"/>
    <property type="project" value="InterPro"/>
</dbReference>
<evidence type="ECO:0000256" key="1">
    <source>
        <dbReference type="ARBA" id="ARBA00023125"/>
    </source>
</evidence>
<name>A0A543Q264_ACITH</name>
<dbReference type="GO" id="GO:0003677">
    <property type="term" value="F:DNA binding"/>
    <property type="evidence" value="ECO:0007669"/>
    <property type="project" value="UniProtKB-KW"/>
</dbReference>
<reference evidence="2 3" key="1">
    <citation type="submission" date="2019-03" db="EMBL/GenBank/DDBJ databases">
        <title>New insights into Acidothiobacillus thiooxidans sulfur metabolism through coupled gene expression, solution geochemistry, microscopy and spectroscopy analyses.</title>
        <authorList>
            <person name="Camacho D."/>
            <person name="Frazao R."/>
            <person name="Fouillen A."/>
            <person name="Nanci A."/>
            <person name="Lang B.F."/>
            <person name="Apte S.C."/>
            <person name="Baron C."/>
            <person name="Warren L.A."/>
        </authorList>
    </citation>
    <scope>NUCLEOTIDE SEQUENCE [LARGE SCALE GENOMIC DNA]</scope>
    <source>
        <strain evidence="2 3">ATCC 19377</strain>
    </source>
</reference>
<accession>A0A543Q264</accession>
<dbReference type="InterPro" id="IPR001001">
    <property type="entry name" value="DNA_polIII_beta"/>
</dbReference>
<dbReference type="GO" id="GO:0006271">
    <property type="term" value="P:DNA strand elongation involved in DNA replication"/>
    <property type="evidence" value="ECO:0007669"/>
    <property type="project" value="TreeGrafter"/>
</dbReference>
<dbReference type="Proteomes" id="UP000315403">
    <property type="component" value="Unassembled WGS sequence"/>
</dbReference>
<dbReference type="AlphaFoldDB" id="A0A543Q264"/>
<dbReference type="PANTHER" id="PTHR30478">
    <property type="entry name" value="DNA POLYMERASE III SUBUNIT BETA"/>
    <property type="match status" value="1"/>
</dbReference>
<evidence type="ECO:0000313" key="2">
    <source>
        <dbReference type="EMBL" id="TQN50405.1"/>
    </source>
</evidence>
<proteinExistence type="predicted"/>